<dbReference type="AlphaFoldDB" id="A0A964E4L5"/>
<dbReference type="SUPFAM" id="SSF161098">
    <property type="entry name" value="MetI-like"/>
    <property type="match status" value="1"/>
</dbReference>
<feature type="domain" description="ABC transmembrane type-1" evidence="8">
    <location>
        <begin position="71"/>
        <end position="264"/>
    </location>
</feature>
<keyword evidence="6 7" id="KW-0472">Membrane</keyword>
<feature type="transmembrane region" description="Helical" evidence="7">
    <location>
        <begin position="237"/>
        <end position="260"/>
    </location>
</feature>
<dbReference type="Gene3D" id="1.10.3720.10">
    <property type="entry name" value="MetI-like"/>
    <property type="match status" value="1"/>
</dbReference>
<dbReference type="InterPro" id="IPR000515">
    <property type="entry name" value="MetI-like"/>
</dbReference>
<dbReference type="PANTHER" id="PTHR43386:SF25">
    <property type="entry name" value="PEPTIDE ABC TRANSPORTER PERMEASE PROTEIN"/>
    <property type="match status" value="1"/>
</dbReference>
<feature type="transmembrane region" description="Helical" evidence="7">
    <location>
        <begin position="75"/>
        <end position="98"/>
    </location>
</feature>
<sequence>MKIAGRKVPFTAYIGGVIVVLALIMILFAPWIAPYPQTKIVGGVWDTPNPHDWLGTDSIGRDMLSRLIYGGRTSVSIALIATCLTMIIGVGLGFVAASTSKLVDNIISRVVDILLAMPILIFGLMVFAVLGTSIPIMIITISVLESTRVFRLARAVAMNITVMDYVQVARLRGEGIGWVIFREILPNALPPLVAEFGLRFCFTFLFIASLSFLGLGIQPPAADWGSMVHDNAQAIAFGGYAPLFPAGAIAIVTIGVNLVVDWLLSIHALPAGAGAEI</sequence>
<keyword evidence="5 7" id="KW-1133">Transmembrane helix</keyword>
<feature type="transmembrane region" description="Helical" evidence="7">
    <location>
        <begin position="12"/>
        <end position="33"/>
    </location>
</feature>
<evidence type="ECO:0000256" key="3">
    <source>
        <dbReference type="ARBA" id="ARBA00022475"/>
    </source>
</evidence>
<evidence type="ECO:0000256" key="5">
    <source>
        <dbReference type="ARBA" id="ARBA00022989"/>
    </source>
</evidence>
<feature type="transmembrane region" description="Helical" evidence="7">
    <location>
        <begin position="196"/>
        <end position="217"/>
    </location>
</feature>
<evidence type="ECO:0000256" key="4">
    <source>
        <dbReference type="ARBA" id="ARBA00022692"/>
    </source>
</evidence>
<evidence type="ECO:0000256" key="6">
    <source>
        <dbReference type="ARBA" id="ARBA00023136"/>
    </source>
</evidence>
<dbReference type="Pfam" id="PF00528">
    <property type="entry name" value="BPD_transp_1"/>
    <property type="match status" value="1"/>
</dbReference>
<evidence type="ECO:0000313" key="9">
    <source>
        <dbReference type="EMBL" id="MCB8881609.1"/>
    </source>
</evidence>
<evidence type="ECO:0000256" key="7">
    <source>
        <dbReference type="RuleBase" id="RU363032"/>
    </source>
</evidence>
<dbReference type="GO" id="GO:0005886">
    <property type="term" value="C:plasma membrane"/>
    <property type="evidence" value="ECO:0007669"/>
    <property type="project" value="UniProtKB-SubCell"/>
</dbReference>
<dbReference type="PANTHER" id="PTHR43386">
    <property type="entry name" value="OLIGOPEPTIDE TRANSPORT SYSTEM PERMEASE PROTEIN APPC"/>
    <property type="match status" value="1"/>
</dbReference>
<keyword evidence="2 7" id="KW-0813">Transport</keyword>
<dbReference type="InterPro" id="IPR025966">
    <property type="entry name" value="OppC_N"/>
</dbReference>
<dbReference type="CDD" id="cd06261">
    <property type="entry name" value="TM_PBP2"/>
    <property type="match status" value="1"/>
</dbReference>
<comment type="similarity">
    <text evidence="7">Belongs to the binding-protein-dependent transport system permease family.</text>
</comment>
<reference evidence="9 10" key="1">
    <citation type="journal article" date="2021" name="Microorganisms">
        <title>Acidisoma silvae sp. nov. and Acidisomacellulosilytica sp. nov., Two Acidophilic Bacteria Isolated from Decaying Wood, Hydrolyzing Cellulose and Producing Poly-3-hydroxybutyrate.</title>
        <authorList>
            <person name="Mieszkin S."/>
            <person name="Pouder E."/>
            <person name="Uroz S."/>
            <person name="Simon-Colin C."/>
            <person name="Alain K."/>
        </authorList>
    </citation>
    <scope>NUCLEOTIDE SEQUENCE [LARGE SCALE GENOMIC DNA]</scope>
    <source>
        <strain evidence="9 10">HW T5.17</strain>
    </source>
</reference>
<dbReference type="RefSeq" id="WP_227308280.1">
    <property type="nucleotide sequence ID" value="NZ_JAESVA010000005.1"/>
</dbReference>
<dbReference type="Proteomes" id="UP000721844">
    <property type="component" value="Unassembled WGS sequence"/>
</dbReference>
<proteinExistence type="inferred from homology"/>
<evidence type="ECO:0000256" key="2">
    <source>
        <dbReference type="ARBA" id="ARBA00022448"/>
    </source>
</evidence>
<evidence type="ECO:0000256" key="1">
    <source>
        <dbReference type="ARBA" id="ARBA00004651"/>
    </source>
</evidence>
<accession>A0A964E4L5</accession>
<organism evidence="9 10">
    <name type="scientific">Acidisoma cellulosilyticum</name>
    <dbReference type="NCBI Taxonomy" id="2802395"/>
    <lineage>
        <taxon>Bacteria</taxon>
        <taxon>Pseudomonadati</taxon>
        <taxon>Pseudomonadota</taxon>
        <taxon>Alphaproteobacteria</taxon>
        <taxon>Acetobacterales</taxon>
        <taxon>Acidocellaceae</taxon>
        <taxon>Acidisoma</taxon>
    </lineage>
</organism>
<comment type="subcellular location">
    <subcellularLocation>
        <location evidence="1 7">Cell membrane</location>
        <topology evidence="1 7">Multi-pass membrane protein</topology>
    </subcellularLocation>
</comment>
<dbReference type="GO" id="GO:0055085">
    <property type="term" value="P:transmembrane transport"/>
    <property type="evidence" value="ECO:0007669"/>
    <property type="project" value="InterPro"/>
</dbReference>
<dbReference type="Pfam" id="PF12911">
    <property type="entry name" value="OppC_N"/>
    <property type="match status" value="1"/>
</dbReference>
<name>A0A964E4L5_9PROT</name>
<keyword evidence="10" id="KW-1185">Reference proteome</keyword>
<evidence type="ECO:0000259" key="8">
    <source>
        <dbReference type="PROSITE" id="PS50928"/>
    </source>
</evidence>
<gene>
    <name evidence="9" type="ORF">ACELLULO517_15270</name>
</gene>
<evidence type="ECO:0000313" key="10">
    <source>
        <dbReference type="Proteomes" id="UP000721844"/>
    </source>
</evidence>
<dbReference type="PROSITE" id="PS50928">
    <property type="entry name" value="ABC_TM1"/>
    <property type="match status" value="1"/>
</dbReference>
<comment type="caution">
    <text evidence="9">The sequence shown here is derived from an EMBL/GenBank/DDBJ whole genome shotgun (WGS) entry which is preliminary data.</text>
</comment>
<dbReference type="EMBL" id="JAESVA010000005">
    <property type="protein sequence ID" value="MCB8881609.1"/>
    <property type="molecule type" value="Genomic_DNA"/>
</dbReference>
<keyword evidence="3" id="KW-1003">Cell membrane</keyword>
<feature type="transmembrane region" description="Helical" evidence="7">
    <location>
        <begin position="119"/>
        <end position="144"/>
    </location>
</feature>
<dbReference type="InterPro" id="IPR050366">
    <property type="entry name" value="BP-dependent_transpt_permease"/>
</dbReference>
<keyword evidence="4 7" id="KW-0812">Transmembrane</keyword>
<protein>
    <submittedName>
        <fullName evidence="9">ABC transporter permease</fullName>
    </submittedName>
</protein>
<dbReference type="InterPro" id="IPR035906">
    <property type="entry name" value="MetI-like_sf"/>
</dbReference>